<dbReference type="InterPro" id="IPR035906">
    <property type="entry name" value="MetI-like_sf"/>
</dbReference>
<dbReference type="GO" id="GO:0005886">
    <property type="term" value="C:plasma membrane"/>
    <property type="evidence" value="ECO:0007669"/>
    <property type="project" value="UniProtKB-SubCell"/>
</dbReference>
<dbReference type="PROSITE" id="PS50928">
    <property type="entry name" value="ABC_TM1"/>
    <property type="match status" value="1"/>
</dbReference>
<keyword evidence="2" id="KW-0813">Transport</keyword>
<evidence type="ECO:0000259" key="8">
    <source>
        <dbReference type="PROSITE" id="PS50928"/>
    </source>
</evidence>
<dbReference type="PANTHER" id="PTHR32243:SF18">
    <property type="entry name" value="INNER MEMBRANE ABC TRANSPORTER PERMEASE PROTEIN YCJP"/>
    <property type="match status" value="1"/>
</dbReference>
<feature type="transmembrane region" description="Helical" evidence="7">
    <location>
        <begin position="76"/>
        <end position="95"/>
    </location>
</feature>
<protein>
    <recommendedName>
        <fullName evidence="8">ABC transmembrane type-1 domain-containing protein</fullName>
    </recommendedName>
</protein>
<dbReference type="GO" id="GO:0055085">
    <property type="term" value="P:transmembrane transport"/>
    <property type="evidence" value="ECO:0007669"/>
    <property type="project" value="InterPro"/>
</dbReference>
<dbReference type="CDD" id="cd06261">
    <property type="entry name" value="TM_PBP2"/>
    <property type="match status" value="1"/>
</dbReference>
<accession>A0A0F9GZF5</accession>
<dbReference type="Gene3D" id="1.10.3720.10">
    <property type="entry name" value="MetI-like"/>
    <property type="match status" value="1"/>
</dbReference>
<evidence type="ECO:0000256" key="7">
    <source>
        <dbReference type="SAM" id="Phobius"/>
    </source>
</evidence>
<organism evidence="9">
    <name type="scientific">marine sediment metagenome</name>
    <dbReference type="NCBI Taxonomy" id="412755"/>
    <lineage>
        <taxon>unclassified sequences</taxon>
        <taxon>metagenomes</taxon>
        <taxon>ecological metagenomes</taxon>
    </lineage>
</organism>
<feature type="domain" description="ABC transmembrane type-1" evidence="8">
    <location>
        <begin position="72"/>
        <end position="261"/>
    </location>
</feature>
<dbReference type="AlphaFoldDB" id="A0A0F9GZF5"/>
<keyword evidence="5 7" id="KW-1133">Transmembrane helix</keyword>
<evidence type="ECO:0000256" key="4">
    <source>
        <dbReference type="ARBA" id="ARBA00022692"/>
    </source>
</evidence>
<evidence type="ECO:0000256" key="5">
    <source>
        <dbReference type="ARBA" id="ARBA00022989"/>
    </source>
</evidence>
<reference evidence="9" key="1">
    <citation type="journal article" date="2015" name="Nature">
        <title>Complex archaea that bridge the gap between prokaryotes and eukaryotes.</title>
        <authorList>
            <person name="Spang A."/>
            <person name="Saw J.H."/>
            <person name="Jorgensen S.L."/>
            <person name="Zaremba-Niedzwiedzka K."/>
            <person name="Martijn J."/>
            <person name="Lind A.E."/>
            <person name="van Eijk R."/>
            <person name="Schleper C."/>
            <person name="Guy L."/>
            <person name="Ettema T.J."/>
        </authorList>
    </citation>
    <scope>NUCLEOTIDE SEQUENCE</scope>
</reference>
<keyword evidence="6 7" id="KW-0472">Membrane</keyword>
<name>A0A0F9GZF5_9ZZZZ</name>
<evidence type="ECO:0000256" key="6">
    <source>
        <dbReference type="ARBA" id="ARBA00023136"/>
    </source>
</evidence>
<proteinExistence type="predicted"/>
<evidence type="ECO:0000256" key="1">
    <source>
        <dbReference type="ARBA" id="ARBA00004651"/>
    </source>
</evidence>
<feature type="transmembrane region" description="Helical" evidence="7">
    <location>
        <begin position="116"/>
        <end position="133"/>
    </location>
</feature>
<dbReference type="Pfam" id="PF00528">
    <property type="entry name" value="BPD_transp_1"/>
    <property type="match status" value="1"/>
</dbReference>
<feature type="transmembrane region" description="Helical" evidence="7">
    <location>
        <begin position="237"/>
        <end position="261"/>
    </location>
</feature>
<dbReference type="InterPro" id="IPR000515">
    <property type="entry name" value="MetI-like"/>
</dbReference>
<evidence type="ECO:0000313" key="9">
    <source>
        <dbReference type="EMBL" id="KKL96066.1"/>
    </source>
</evidence>
<comment type="subcellular location">
    <subcellularLocation>
        <location evidence="1">Cell membrane</location>
        <topology evidence="1">Multi-pass membrane protein</topology>
    </subcellularLocation>
</comment>
<feature type="transmembrane region" description="Helical" evidence="7">
    <location>
        <begin position="12"/>
        <end position="34"/>
    </location>
</feature>
<feature type="transmembrane region" description="Helical" evidence="7">
    <location>
        <begin position="139"/>
        <end position="158"/>
    </location>
</feature>
<sequence length="275" mass="31061">MRVKIRKKLSLTARYIIAFSALIFFLFPIVWIFLTAFKTGDEFLRSPPVWIPHTPTLRSFTHVIKTGGLISLMNSMIISISTTMLSLFVGSLAGYGLARYKVGGKNLPFFILSQRFMPPVAVIFPFLLVFKTLKWVDTYQALIIVYLTFNLPYAVWMMRGFFQEIPKVIEESALVDGCSPFGTYWRIALPLATPGLVATGVFCFIFTWSEFFFAVTLTRSDAVTLSVHLANFFGKMMVMWGEVGALSVMAMVPLFFLSFVVQRYLVRGLTLGAVK</sequence>
<evidence type="ECO:0000256" key="3">
    <source>
        <dbReference type="ARBA" id="ARBA00022475"/>
    </source>
</evidence>
<dbReference type="PANTHER" id="PTHR32243">
    <property type="entry name" value="MALTOSE TRANSPORT SYSTEM PERMEASE-RELATED"/>
    <property type="match status" value="1"/>
</dbReference>
<comment type="caution">
    <text evidence="9">The sequence shown here is derived from an EMBL/GenBank/DDBJ whole genome shotgun (WGS) entry which is preliminary data.</text>
</comment>
<feature type="transmembrane region" description="Helical" evidence="7">
    <location>
        <begin position="196"/>
        <end position="217"/>
    </location>
</feature>
<dbReference type="EMBL" id="LAZR01018528">
    <property type="protein sequence ID" value="KKL96066.1"/>
    <property type="molecule type" value="Genomic_DNA"/>
</dbReference>
<dbReference type="InterPro" id="IPR050901">
    <property type="entry name" value="BP-dep_ABC_trans_perm"/>
</dbReference>
<evidence type="ECO:0000256" key="2">
    <source>
        <dbReference type="ARBA" id="ARBA00022448"/>
    </source>
</evidence>
<keyword evidence="4 7" id="KW-0812">Transmembrane</keyword>
<keyword evidence="3" id="KW-1003">Cell membrane</keyword>
<gene>
    <name evidence="9" type="ORF">LCGC14_1848200</name>
</gene>
<dbReference type="SUPFAM" id="SSF161098">
    <property type="entry name" value="MetI-like"/>
    <property type="match status" value="1"/>
</dbReference>